<dbReference type="RefSeq" id="WP_133328571.1">
    <property type="nucleotide sequence ID" value="NZ_SMYL01000005.1"/>
</dbReference>
<comment type="caution">
    <text evidence="2">The sequence shown here is derived from an EMBL/GenBank/DDBJ whole genome shotgun (WGS) entry which is preliminary data.</text>
</comment>
<dbReference type="OrthoDB" id="9826512at2"/>
<protein>
    <submittedName>
        <fullName evidence="2">Uncharacterized protein</fullName>
    </submittedName>
</protein>
<reference evidence="2 3" key="1">
    <citation type="submission" date="2019-03" db="EMBL/GenBank/DDBJ databases">
        <title>Sapientia aquatica gen. nov., sp. nov., isolated from a crater lake.</title>
        <authorList>
            <person name="Felfoldi T."/>
            <person name="Szabo A."/>
            <person name="Toth E."/>
            <person name="Schumann P."/>
            <person name="Keki Z."/>
            <person name="Marialigeti K."/>
            <person name="Mathe I."/>
        </authorList>
    </citation>
    <scope>NUCLEOTIDE SEQUENCE [LARGE SCALE GENOMIC DNA]</scope>
    <source>
        <strain evidence="2 3">SA-152</strain>
    </source>
</reference>
<keyword evidence="3" id="KW-1185">Reference proteome</keyword>
<feature type="chain" id="PRO_5020593822" evidence="1">
    <location>
        <begin position="30"/>
        <end position="237"/>
    </location>
</feature>
<gene>
    <name evidence="2" type="ORF">E2I14_11420</name>
</gene>
<accession>A0A4R5W0Y6</accession>
<evidence type="ECO:0000313" key="3">
    <source>
        <dbReference type="Proteomes" id="UP000294829"/>
    </source>
</evidence>
<evidence type="ECO:0000313" key="2">
    <source>
        <dbReference type="EMBL" id="TDK65554.1"/>
    </source>
</evidence>
<feature type="signal peptide" evidence="1">
    <location>
        <begin position="1"/>
        <end position="29"/>
    </location>
</feature>
<dbReference type="Proteomes" id="UP000294829">
    <property type="component" value="Unassembled WGS sequence"/>
</dbReference>
<dbReference type="AlphaFoldDB" id="A0A4R5W0Y6"/>
<organism evidence="2 3">
    <name type="scientific">Sapientia aquatica</name>
    <dbReference type="NCBI Taxonomy" id="1549640"/>
    <lineage>
        <taxon>Bacteria</taxon>
        <taxon>Pseudomonadati</taxon>
        <taxon>Pseudomonadota</taxon>
        <taxon>Betaproteobacteria</taxon>
        <taxon>Burkholderiales</taxon>
        <taxon>Oxalobacteraceae</taxon>
        <taxon>Sapientia</taxon>
    </lineage>
</organism>
<name>A0A4R5W0Y6_9BURK</name>
<proteinExistence type="predicted"/>
<evidence type="ECO:0000256" key="1">
    <source>
        <dbReference type="SAM" id="SignalP"/>
    </source>
</evidence>
<dbReference type="EMBL" id="SMYL01000005">
    <property type="protein sequence ID" value="TDK65554.1"/>
    <property type="molecule type" value="Genomic_DNA"/>
</dbReference>
<sequence length="237" mass="27207">MRHTFLRFAFLFLSASLILSLNFNQIASAAEYDEQFPPECKVALRIITSPEYLQKNKAASPELNNLDNDSALNSVTTTFKQAVSDADDKEQFCATKVRKNLSYTSAYNFPQQCVEFIPLLRKSFEDRVAIKTDKNNGVQRKMDEAILEMLVLDEIDPPKLIQRCEVGTKVMHVNLKDTHLREKYPLPASCEVFFAEMEKLMTLPAEFETIQRQRVIFAIENKDTPEKLVQICDEISK</sequence>
<keyword evidence="1" id="KW-0732">Signal</keyword>